<dbReference type="EMBL" id="CQQC01002277">
    <property type="protein sequence ID" value="CNW67085.1"/>
    <property type="molecule type" value="Genomic_DNA"/>
</dbReference>
<dbReference type="AlphaFoldDB" id="A0A655FXR8"/>
<accession>A0A655FXR8</accession>
<dbReference type="Proteomes" id="UP000039217">
    <property type="component" value="Unassembled WGS sequence"/>
</dbReference>
<organism evidence="1 2">
    <name type="scientific">Mycobacterium tuberculosis</name>
    <dbReference type="NCBI Taxonomy" id="1773"/>
    <lineage>
        <taxon>Bacteria</taxon>
        <taxon>Bacillati</taxon>
        <taxon>Actinomycetota</taxon>
        <taxon>Actinomycetes</taxon>
        <taxon>Mycobacteriales</taxon>
        <taxon>Mycobacteriaceae</taxon>
        <taxon>Mycobacterium</taxon>
        <taxon>Mycobacterium tuberculosis complex</taxon>
    </lineage>
</organism>
<sequence length="42" mass="4538">MMPFGPTSYTRAVEMSKNMPMTCRSAAATAVAKIGWRVSLST</sequence>
<name>A0A655FXR8_MYCTX</name>
<proteinExistence type="predicted"/>
<gene>
    <name evidence="1" type="ORF">ERS007661_04182</name>
</gene>
<evidence type="ECO:0000313" key="2">
    <source>
        <dbReference type="Proteomes" id="UP000039217"/>
    </source>
</evidence>
<reference evidence="1 2" key="1">
    <citation type="submission" date="2015-03" db="EMBL/GenBank/DDBJ databases">
        <authorList>
            <consortium name="Pathogen Informatics"/>
        </authorList>
    </citation>
    <scope>NUCLEOTIDE SEQUENCE [LARGE SCALE GENOMIC DNA]</scope>
    <source>
        <strain evidence="1 2">D00501624</strain>
    </source>
</reference>
<protein>
    <submittedName>
        <fullName evidence="1">Uncharacterized protein</fullName>
    </submittedName>
</protein>
<evidence type="ECO:0000313" key="1">
    <source>
        <dbReference type="EMBL" id="CNW67085.1"/>
    </source>
</evidence>